<reference evidence="4 5" key="1">
    <citation type="journal article" date="2019" name="Nat. Microbiol.">
        <title>Mediterranean grassland soil C-N compound turnover is dependent on rainfall and depth, and is mediated by genomically divergent microorganisms.</title>
        <authorList>
            <person name="Diamond S."/>
            <person name="Andeer P.F."/>
            <person name="Li Z."/>
            <person name="Crits-Christoph A."/>
            <person name="Burstein D."/>
            <person name="Anantharaman K."/>
            <person name="Lane K.R."/>
            <person name="Thomas B.C."/>
            <person name="Pan C."/>
            <person name="Northen T.R."/>
            <person name="Banfield J.F."/>
        </authorList>
    </citation>
    <scope>NUCLEOTIDE SEQUENCE [LARGE SCALE GENOMIC DNA]</scope>
    <source>
        <strain evidence="4">NP_6</strain>
    </source>
</reference>
<comment type="caution">
    <text evidence="4">The sequence shown here is derived from an EMBL/GenBank/DDBJ whole genome shotgun (WGS) entry which is preliminary data.</text>
</comment>
<protein>
    <recommendedName>
        <fullName evidence="3">Coenzyme PQQ synthesis protein A</fullName>
    </recommendedName>
</protein>
<dbReference type="InterPro" id="IPR011725">
    <property type="entry name" value="PQQ_synth_PqqA"/>
</dbReference>
<organism evidence="4 5">
    <name type="scientific">Candidatus Segetimicrobium genomatis</name>
    <dbReference type="NCBI Taxonomy" id="2569760"/>
    <lineage>
        <taxon>Bacteria</taxon>
        <taxon>Bacillati</taxon>
        <taxon>Candidatus Sysuimicrobiota</taxon>
        <taxon>Candidatus Sysuimicrobiia</taxon>
        <taxon>Candidatus Sysuimicrobiales</taxon>
        <taxon>Candidatus Segetimicrobiaceae</taxon>
        <taxon>Candidatus Segetimicrobium</taxon>
    </lineage>
</organism>
<sequence>DQKRREDILRGGGDLGMWIKPSYEEVSLCAEVTAYVYTK</sequence>
<dbReference type="NCBIfam" id="TIGR02107">
    <property type="entry name" value="PQQ_syn_pqqA"/>
    <property type="match status" value="1"/>
</dbReference>
<feature type="non-terminal residue" evidence="4">
    <location>
        <position position="1"/>
    </location>
</feature>
<dbReference type="AlphaFoldDB" id="A0A537J668"/>
<dbReference type="EMBL" id="VBAN01000361">
    <property type="protein sequence ID" value="TMI79041.1"/>
    <property type="molecule type" value="Genomic_DNA"/>
</dbReference>
<name>A0A537J668_9BACT</name>
<evidence type="ECO:0000256" key="3">
    <source>
        <dbReference type="ARBA" id="ARBA00015086"/>
    </source>
</evidence>
<dbReference type="GO" id="GO:0018189">
    <property type="term" value="P:pyrroloquinoline quinone biosynthetic process"/>
    <property type="evidence" value="ECO:0007669"/>
    <property type="project" value="UniProtKB-UniPathway"/>
</dbReference>
<comment type="similarity">
    <text evidence="2">Belongs to the PqqA family.</text>
</comment>
<evidence type="ECO:0000313" key="5">
    <source>
        <dbReference type="Proteomes" id="UP000318093"/>
    </source>
</evidence>
<evidence type="ECO:0000313" key="4">
    <source>
        <dbReference type="EMBL" id="TMI79041.1"/>
    </source>
</evidence>
<accession>A0A537J668</accession>
<dbReference type="UniPathway" id="UPA00539"/>
<evidence type="ECO:0000256" key="1">
    <source>
        <dbReference type="ARBA" id="ARBA00004886"/>
    </source>
</evidence>
<dbReference type="Pfam" id="PF08042">
    <property type="entry name" value="PqqA"/>
    <property type="match status" value="1"/>
</dbReference>
<proteinExistence type="inferred from homology"/>
<dbReference type="Proteomes" id="UP000318093">
    <property type="component" value="Unassembled WGS sequence"/>
</dbReference>
<gene>
    <name evidence="4" type="primary">pqqA</name>
    <name evidence="4" type="ORF">E6H03_11005</name>
</gene>
<comment type="pathway">
    <text evidence="1">Cofactor biosynthesis; pyrroloquinoline quinone biosynthesis.</text>
</comment>
<evidence type="ECO:0000256" key="2">
    <source>
        <dbReference type="ARBA" id="ARBA00009325"/>
    </source>
</evidence>